<evidence type="ECO:0000313" key="3">
    <source>
        <dbReference type="Proteomes" id="UP000253805"/>
    </source>
</evidence>
<feature type="domain" description="HTH crp-type" evidence="1">
    <location>
        <begin position="112"/>
        <end position="175"/>
    </location>
</feature>
<protein>
    <recommendedName>
        <fullName evidence="1">HTH crp-type domain-containing protein</fullName>
    </recommendedName>
</protein>
<organism evidence="2 3">
    <name type="scientific">Adlercreutzia equolifaciens subsp. celatus</name>
    <dbReference type="NCBI Taxonomy" id="394340"/>
    <lineage>
        <taxon>Bacteria</taxon>
        <taxon>Bacillati</taxon>
        <taxon>Actinomycetota</taxon>
        <taxon>Coriobacteriia</taxon>
        <taxon>Eggerthellales</taxon>
        <taxon>Eggerthellaceae</taxon>
        <taxon>Adlercreutzia</taxon>
    </lineage>
</organism>
<proteinExistence type="predicted"/>
<dbReference type="RefSeq" id="WP_114549538.1">
    <property type="nucleotide sequence ID" value="NZ_DBGDPA010000054.1"/>
</dbReference>
<dbReference type="Gene3D" id="1.10.10.10">
    <property type="entry name" value="Winged helix-like DNA-binding domain superfamily/Winged helix DNA-binding domain"/>
    <property type="match status" value="1"/>
</dbReference>
<dbReference type="InterPro" id="IPR036390">
    <property type="entry name" value="WH_DNA-bd_sf"/>
</dbReference>
<name>A0A369NVW9_9ACTN</name>
<dbReference type="InterPro" id="IPR012318">
    <property type="entry name" value="HTH_CRP"/>
</dbReference>
<accession>A0A369NVW9</accession>
<dbReference type="SUPFAM" id="SSF46785">
    <property type="entry name" value="Winged helix' DNA-binding domain"/>
    <property type="match status" value="1"/>
</dbReference>
<dbReference type="GO" id="GO:0006355">
    <property type="term" value="P:regulation of DNA-templated transcription"/>
    <property type="evidence" value="ECO:0007669"/>
    <property type="project" value="InterPro"/>
</dbReference>
<reference evidence="2 3" key="1">
    <citation type="journal article" date="2018" name="Elife">
        <title>Discovery and characterization of a prevalent human gut bacterial enzyme sufficient for the inactivation of a family of plant toxins.</title>
        <authorList>
            <person name="Koppel N."/>
            <person name="Bisanz J.E."/>
            <person name="Pandelia M.E."/>
            <person name="Turnbaugh P.J."/>
            <person name="Balskus E.P."/>
        </authorList>
    </citation>
    <scope>NUCLEOTIDE SEQUENCE [LARGE SCALE GENOMIC DNA]</scope>
    <source>
        <strain evidence="2 3">OB21 GAM 11</strain>
    </source>
</reference>
<dbReference type="AlphaFoldDB" id="A0A369NVW9"/>
<evidence type="ECO:0000313" key="2">
    <source>
        <dbReference type="EMBL" id="RDC42474.1"/>
    </source>
</evidence>
<dbReference type="Proteomes" id="UP000253805">
    <property type="component" value="Unassembled WGS sequence"/>
</dbReference>
<dbReference type="GO" id="GO:0003677">
    <property type="term" value="F:DNA binding"/>
    <property type="evidence" value="ECO:0007669"/>
    <property type="project" value="InterPro"/>
</dbReference>
<dbReference type="EMBL" id="PPUT01000028">
    <property type="protein sequence ID" value="RDC42474.1"/>
    <property type="molecule type" value="Genomic_DNA"/>
</dbReference>
<sequence length="197" mass="21857">MKGDSYTSKLRLGALHCPVREFCPLAFLCAKPFDGDRLLLPNIVTVGYREMFWTDLSARRQACVFDGDAVKDQINSLGVPAVPELLARLSMNQATCAHGQKLTLAHQRARDKVASVLLRLEAALLRDPAFGGTVPLSYDDIAFLACTERATTSRELKAFAHDGLIDLSYRRIGIKQGLHEHYGHFIEAHLPFYDEAG</sequence>
<dbReference type="InterPro" id="IPR036388">
    <property type="entry name" value="WH-like_DNA-bd_sf"/>
</dbReference>
<dbReference type="Pfam" id="PF13545">
    <property type="entry name" value="HTH_Crp_2"/>
    <property type="match status" value="1"/>
</dbReference>
<evidence type="ECO:0000259" key="1">
    <source>
        <dbReference type="Pfam" id="PF13545"/>
    </source>
</evidence>
<comment type="caution">
    <text evidence="2">The sequence shown here is derived from an EMBL/GenBank/DDBJ whole genome shotgun (WGS) entry which is preliminary data.</text>
</comment>
<gene>
    <name evidence="2" type="ORF">C1850_09715</name>
</gene>